<comment type="caution">
    <text evidence="3">The sequence shown here is derived from an EMBL/GenBank/DDBJ whole genome shotgun (WGS) entry which is preliminary data.</text>
</comment>
<feature type="compositionally biased region" description="Basic and acidic residues" evidence="1">
    <location>
        <begin position="241"/>
        <end position="252"/>
    </location>
</feature>
<feature type="signal peptide" evidence="2">
    <location>
        <begin position="1"/>
        <end position="19"/>
    </location>
</feature>
<keyword evidence="4" id="KW-1185">Reference proteome</keyword>
<evidence type="ECO:0000313" key="4">
    <source>
        <dbReference type="Proteomes" id="UP000284531"/>
    </source>
</evidence>
<evidence type="ECO:0000313" key="3">
    <source>
        <dbReference type="EMBL" id="RKE03910.1"/>
    </source>
</evidence>
<dbReference type="PANTHER" id="PTHR33706:SF1">
    <property type="entry name" value="TPR REPEAT PROTEIN"/>
    <property type="match status" value="1"/>
</dbReference>
<reference evidence="3 4" key="1">
    <citation type="submission" date="2018-09" db="EMBL/GenBank/DDBJ databases">
        <title>Genomic Encyclopedia of Archaeal and Bacterial Type Strains, Phase II (KMG-II): from individual species to whole genera.</title>
        <authorList>
            <person name="Goeker M."/>
        </authorList>
    </citation>
    <scope>NUCLEOTIDE SEQUENCE [LARGE SCALE GENOMIC DNA]</scope>
    <source>
        <strain evidence="3 4">DSM 21950</strain>
    </source>
</reference>
<feature type="region of interest" description="Disordered" evidence="1">
    <location>
        <begin position="241"/>
        <end position="269"/>
    </location>
</feature>
<gene>
    <name evidence="3" type="ORF">BXY64_0921</name>
</gene>
<dbReference type="EMBL" id="RAPQ01000008">
    <property type="protein sequence ID" value="RKE03910.1"/>
    <property type="molecule type" value="Genomic_DNA"/>
</dbReference>
<evidence type="ECO:0000256" key="1">
    <source>
        <dbReference type="SAM" id="MobiDB-lite"/>
    </source>
</evidence>
<keyword evidence="2" id="KW-0732">Signal</keyword>
<dbReference type="Proteomes" id="UP000284531">
    <property type="component" value="Unassembled WGS sequence"/>
</dbReference>
<organism evidence="3 4">
    <name type="scientific">Marinifilum flexuosum</name>
    <dbReference type="NCBI Taxonomy" id="1117708"/>
    <lineage>
        <taxon>Bacteria</taxon>
        <taxon>Pseudomonadati</taxon>
        <taxon>Bacteroidota</taxon>
        <taxon>Bacteroidia</taxon>
        <taxon>Marinilabiliales</taxon>
        <taxon>Marinifilaceae</taxon>
    </lineage>
</organism>
<dbReference type="Gene3D" id="3.90.930.1">
    <property type="match status" value="1"/>
</dbReference>
<evidence type="ECO:0000256" key="2">
    <source>
        <dbReference type="SAM" id="SignalP"/>
    </source>
</evidence>
<dbReference type="Pfam" id="PF07661">
    <property type="entry name" value="MORN_2"/>
    <property type="match status" value="2"/>
</dbReference>
<proteinExistence type="predicted"/>
<dbReference type="OrthoDB" id="9785122at2"/>
<dbReference type="InterPro" id="IPR011652">
    <property type="entry name" value="MORN_2"/>
</dbReference>
<dbReference type="Gene3D" id="2.20.110.10">
    <property type="entry name" value="Histone H3 K4-specific methyltransferase SET7/9 N-terminal domain"/>
    <property type="match status" value="2"/>
</dbReference>
<sequence>MIKNLFILLLLIAPIFSPAQEINKTDKNGLKQGVWIKKYPNGKIKYKGSFLDNKPSGRMERFHTNGNLKAILIFSKDGIKAKSELYNESAQLVAKGNFINSQKDSTWNYFDKKGNIRAIETFQNGIKNGPSEYRFKNGKVSESIPFAKGKKHGIWKRFFENGKPYIEAMYEEGKLNGGFQAFYPNGIIQFGGDYLNNKKTGSWNHYSEKGDLLFTIEYKNGVALNQDELDNEQMKKLEQMEAQKEKLIKSDPENYVNDPDSFLRSQMRR</sequence>
<dbReference type="PANTHER" id="PTHR33706">
    <property type="entry name" value="MORN VARIANT REPEAT PROTEIN"/>
    <property type="match status" value="1"/>
</dbReference>
<dbReference type="RefSeq" id="WP_120238737.1">
    <property type="nucleotide sequence ID" value="NZ_CANNEC010000004.1"/>
</dbReference>
<dbReference type="AlphaFoldDB" id="A0A419X8J3"/>
<feature type="chain" id="PRO_5019474594" evidence="2">
    <location>
        <begin position="20"/>
        <end position="269"/>
    </location>
</feature>
<dbReference type="SUPFAM" id="SSF82185">
    <property type="entry name" value="Histone H3 K4-specific methyltransferase SET7/9 N-terminal domain"/>
    <property type="match status" value="2"/>
</dbReference>
<protein>
    <submittedName>
        <fullName evidence="3">Antitoxin component YwqK of YwqJK toxin-antitoxin module</fullName>
    </submittedName>
</protein>
<accession>A0A419X8J3</accession>
<name>A0A419X8J3_9BACT</name>